<dbReference type="EMBL" id="CP001791">
    <property type="protein sequence ID" value="ADH98040.1"/>
    <property type="molecule type" value="Genomic_DNA"/>
</dbReference>
<keyword evidence="2" id="KW-0238">DNA-binding</keyword>
<dbReference type="PANTHER" id="PTHR30146:SF146">
    <property type="entry name" value="HTH-TYPE TRANSCRIPTIONAL REGULATOR TRER"/>
    <property type="match status" value="1"/>
</dbReference>
<dbReference type="Gene3D" id="1.10.260.40">
    <property type="entry name" value="lambda repressor-like DNA-binding domains"/>
    <property type="match status" value="1"/>
</dbReference>
<evidence type="ECO:0000259" key="4">
    <source>
        <dbReference type="PROSITE" id="PS50932"/>
    </source>
</evidence>
<dbReference type="CDD" id="cd01542">
    <property type="entry name" value="PBP1_TreR-like"/>
    <property type="match status" value="1"/>
</dbReference>
<dbReference type="SMART" id="SM00354">
    <property type="entry name" value="HTH_LACI"/>
    <property type="match status" value="1"/>
</dbReference>
<keyword evidence="3" id="KW-0804">Transcription</keyword>
<evidence type="ECO:0000256" key="2">
    <source>
        <dbReference type="ARBA" id="ARBA00023125"/>
    </source>
</evidence>
<protein>
    <submittedName>
        <fullName evidence="5">Transcriptional regulator, LacI family</fullName>
    </submittedName>
</protein>
<gene>
    <name evidence="5" type="ordered locus">Bsel_0504</name>
</gene>
<dbReference type="PANTHER" id="PTHR30146">
    <property type="entry name" value="LACI-RELATED TRANSCRIPTIONAL REPRESSOR"/>
    <property type="match status" value="1"/>
</dbReference>
<dbReference type="eggNOG" id="COG1609">
    <property type="taxonomic scope" value="Bacteria"/>
</dbReference>
<dbReference type="RefSeq" id="WP_013171469.1">
    <property type="nucleotide sequence ID" value="NC_014219.1"/>
</dbReference>
<dbReference type="Pfam" id="PF00532">
    <property type="entry name" value="Peripla_BP_1"/>
    <property type="match status" value="1"/>
</dbReference>
<evidence type="ECO:0000313" key="6">
    <source>
        <dbReference type="Proteomes" id="UP000000271"/>
    </source>
</evidence>
<dbReference type="Gene3D" id="3.40.50.2300">
    <property type="match status" value="2"/>
</dbReference>
<accession>D6XXI3</accession>
<name>D6XXI3_BACIE</name>
<dbReference type="InterPro" id="IPR010982">
    <property type="entry name" value="Lambda_DNA-bd_dom_sf"/>
</dbReference>
<organism evidence="5 6">
    <name type="scientific">Bacillus selenitireducens (strain ATCC 700615 / DSM 15326 / MLS10)</name>
    <dbReference type="NCBI Taxonomy" id="439292"/>
    <lineage>
        <taxon>Bacteria</taxon>
        <taxon>Bacillati</taxon>
        <taxon>Bacillota</taxon>
        <taxon>Bacilli</taxon>
        <taxon>Bacillales</taxon>
        <taxon>Bacillaceae</taxon>
        <taxon>Salisediminibacterium</taxon>
    </lineage>
</organism>
<reference evidence="5" key="1">
    <citation type="submission" date="2009-10" db="EMBL/GenBank/DDBJ databases">
        <title>Complete sequence of Bacillus selenitireducens MLS10.</title>
        <authorList>
            <consortium name="US DOE Joint Genome Institute"/>
            <person name="Lucas S."/>
            <person name="Copeland A."/>
            <person name="Lapidus A."/>
            <person name="Glavina del Rio T."/>
            <person name="Dalin E."/>
            <person name="Tice H."/>
            <person name="Bruce D."/>
            <person name="Goodwin L."/>
            <person name="Pitluck S."/>
            <person name="Sims D."/>
            <person name="Brettin T."/>
            <person name="Detter J.C."/>
            <person name="Han C."/>
            <person name="Larimer F."/>
            <person name="Land M."/>
            <person name="Hauser L."/>
            <person name="Kyrpides N."/>
            <person name="Ovchinnikova G."/>
            <person name="Stolz J."/>
        </authorList>
    </citation>
    <scope>NUCLEOTIDE SEQUENCE [LARGE SCALE GENOMIC DNA]</scope>
    <source>
        <strain evidence="5">MLS10</strain>
    </source>
</reference>
<dbReference type="AlphaFoldDB" id="D6XXI3"/>
<evidence type="ECO:0000256" key="3">
    <source>
        <dbReference type="ARBA" id="ARBA00023163"/>
    </source>
</evidence>
<dbReference type="CDD" id="cd01392">
    <property type="entry name" value="HTH_LacI"/>
    <property type="match status" value="1"/>
</dbReference>
<keyword evidence="6" id="KW-1185">Reference proteome</keyword>
<dbReference type="GO" id="GO:0000976">
    <property type="term" value="F:transcription cis-regulatory region binding"/>
    <property type="evidence" value="ECO:0007669"/>
    <property type="project" value="TreeGrafter"/>
</dbReference>
<sequence>MVTINDIARQAGVSRTTVSRVLNQNGYVSDRAKTKVLEVIEETGYVPSEQAKSLRTKKTNVIGVILPRLSSETVSRVVDGMDRELAKAGYQILLSSTSLETEKEADHIRLLESRRVDGIVLFGTHKDEAILNAIKQAKVPVVVLGQDFTPHVSSVVYNDYEASRAAVAALADVGHEKIGFIGVDEADIAVGQERRRGYLDEMKSRGFAVLPEWMQTAGFDMASGSEAFQKMLEYSQTRPTAVFAVTDRLAIGAMQRAKDAGMSVPGEMAFISIGASEASQVVTPKLATVDYYNEDAGMSIASLILEEIDEDMKDAKKIVMNYGLLLRDSLC</sequence>
<feature type="domain" description="HTH lacI-type" evidence="4">
    <location>
        <begin position="2"/>
        <end position="56"/>
    </location>
</feature>
<dbReference type="Pfam" id="PF00356">
    <property type="entry name" value="LacI"/>
    <property type="match status" value="1"/>
</dbReference>
<dbReference type="OrthoDB" id="3180992at2"/>
<dbReference type="InterPro" id="IPR001761">
    <property type="entry name" value="Peripla_BP/Lac1_sug-bd_dom"/>
</dbReference>
<evidence type="ECO:0000256" key="1">
    <source>
        <dbReference type="ARBA" id="ARBA00023015"/>
    </source>
</evidence>
<keyword evidence="1" id="KW-0805">Transcription regulation</keyword>
<dbReference type="SUPFAM" id="SSF47413">
    <property type="entry name" value="lambda repressor-like DNA-binding domains"/>
    <property type="match status" value="1"/>
</dbReference>
<dbReference type="GO" id="GO:0003700">
    <property type="term" value="F:DNA-binding transcription factor activity"/>
    <property type="evidence" value="ECO:0007669"/>
    <property type="project" value="TreeGrafter"/>
</dbReference>
<dbReference type="PROSITE" id="PS00356">
    <property type="entry name" value="HTH_LACI_1"/>
    <property type="match status" value="1"/>
</dbReference>
<proteinExistence type="predicted"/>
<dbReference type="KEGG" id="bse:Bsel_0504"/>
<dbReference type="InterPro" id="IPR028082">
    <property type="entry name" value="Peripla_BP_I"/>
</dbReference>
<evidence type="ECO:0000313" key="5">
    <source>
        <dbReference type="EMBL" id="ADH98040.1"/>
    </source>
</evidence>
<dbReference type="STRING" id="439292.Bsel_0504"/>
<dbReference type="HOGENOM" id="CLU_037628_6_1_9"/>
<dbReference type="SUPFAM" id="SSF53822">
    <property type="entry name" value="Periplasmic binding protein-like I"/>
    <property type="match status" value="1"/>
</dbReference>
<dbReference type="PROSITE" id="PS50932">
    <property type="entry name" value="HTH_LACI_2"/>
    <property type="match status" value="1"/>
</dbReference>
<dbReference type="InterPro" id="IPR000843">
    <property type="entry name" value="HTH_LacI"/>
</dbReference>
<dbReference type="PRINTS" id="PR00036">
    <property type="entry name" value="HTHLACI"/>
</dbReference>
<dbReference type="Proteomes" id="UP000000271">
    <property type="component" value="Chromosome"/>
</dbReference>